<dbReference type="Gene3D" id="2.40.70.10">
    <property type="entry name" value="Acid Proteases"/>
    <property type="match status" value="1"/>
</dbReference>
<dbReference type="InterPro" id="IPR043128">
    <property type="entry name" value="Rev_trsase/Diguanyl_cyclase"/>
</dbReference>
<evidence type="ECO:0000256" key="1">
    <source>
        <dbReference type="ARBA" id="ARBA00012493"/>
    </source>
</evidence>
<dbReference type="PROSITE" id="PS50994">
    <property type="entry name" value="INTEGRASE"/>
    <property type="match status" value="1"/>
</dbReference>
<dbReference type="Pfam" id="PF03732">
    <property type="entry name" value="Retrotrans_gag"/>
    <property type="match status" value="1"/>
</dbReference>
<keyword evidence="6" id="KW-0378">Hydrolase</keyword>
<protein>
    <recommendedName>
        <fullName evidence="1">RNA-directed DNA polymerase</fullName>
        <ecNumber evidence="1">2.7.7.49</ecNumber>
    </recommendedName>
</protein>
<dbReference type="InterPro" id="IPR000467">
    <property type="entry name" value="G_patch_dom"/>
</dbReference>
<feature type="compositionally biased region" description="Basic and acidic residues" evidence="10">
    <location>
        <begin position="578"/>
        <end position="589"/>
    </location>
</feature>
<gene>
    <name evidence="15" type="primary">LOC140036192</name>
    <name evidence="14" type="synonym">LOC113692553</name>
</gene>
<dbReference type="Gene3D" id="1.10.340.70">
    <property type="match status" value="1"/>
</dbReference>
<name>A0ABM4WPA0_COFAR</name>
<feature type="region of interest" description="Disordered" evidence="10">
    <location>
        <begin position="570"/>
        <end position="602"/>
    </location>
</feature>
<dbReference type="InterPro" id="IPR041373">
    <property type="entry name" value="RT_RNaseH"/>
</dbReference>
<reference evidence="14 15" key="1">
    <citation type="submission" date="2025-05" db="UniProtKB">
        <authorList>
            <consortium name="RefSeq"/>
        </authorList>
    </citation>
    <scope>IDENTIFICATION</scope>
    <source>
        <tissue evidence="14 15">Leaves</tissue>
    </source>
</reference>
<dbReference type="Pfam" id="PF13456">
    <property type="entry name" value="RVT_3"/>
    <property type="match status" value="1"/>
</dbReference>
<dbReference type="Pfam" id="PF00078">
    <property type="entry name" value="RVT_1"/>
    <property type="match status" value="1"/>
</dbReference>
<dbReference type="RefSeq" id="XP_071933597.1">
    <property type="nucleotide sequence ID" value="XM_072077496.1"/>
</dbReference>
<evidence type="ECO:0000256" key="6">
    <source>
        <dbReference type="ARBA" id="ARBA00022801"/>
    </source>
</evidence>
<dbReference type="PROSITE" id="PS50174">
    <property type="entry name" value="G_PATCH"/>
    <property type="match status" value="1"/>
</dbReference>
<dbReference type="Pfam" id="PF01585">
    <property type="entry name" value="G-patch"/>
    <property type="match status" value="1"/>
</dbReference>
<keyword evidence="5" id="KW-0255">Endonuclease</keyword>
<dbReference type="SUPFAM" id="SSF56672">
    <property type="entry name" value="DNA/RNA polymerases"/>
    <property type="match status" value="1"/>
</dbReference>
<dbReference type="InterPro" id="IPR001584">
    <property type="entry name" value="Integrase_cat-core"/>
</dbReference>
<evidence type="ECO:0000256" key="2">
    <source>
        <dbReference type="ARBA" id="ARBA00022679"/>
    </source>
</evidence>
<dbReference type="CDD" id="cd01647">
    <property type="entry name" value="RT_LTR"/>
    <property type="match status" value="1"/>
</dbReference>
<evidence type="ECO:0000256" key="9">
    <source>
        <dbReference type="SAM" id="Coils"/>
    </source>
</evidence>
<dbReference type="InterPro" id="IPR021109">
    <property type="entry name" value="Peptidase_aspartic_dom_sf"/>
</dbReference>
<accession>A0ABM4WPA0</accession>
<feature type="compositionally biased region" description="Polar residues" evidence="10">
    <location>
        <begin position="590"/>
        <end position="602"/>
    </location>
</feature>
<dbReference type="PANTHER" id="PTHR48475:SF1">
    <property type="entry name" value="RNASE H TYPE-1 DOMAIN-CONTAINING PROTEIN"/>
    <property type="match status" value="1"/>
</dbReference>
<keyword evidence="8" id="KW-0233">DNA recombination</keyword>
<dbReference type="CDD" id="cd09274">
    <property type="entry name" value="RNase_HI_RT_Ty3"/>
    <property type="match status" value="1"/>
</dbReference>
<dbReference type="SUPFAM" id="SSF53098">
    <property type="entry name" value="Ribonuclease H-like"/>
    <property type="match status" value="2"/>
</dbReference>
<keyword evidence="13" id="KW-1185">Reference proteome</keyword>
<evidence type="ECO:0000313" key="15">
    <source>
        <dbReference type="RefSeq" id="XP_071933597.1"/>
    </source>
</evidence>
<evidence type="ECO:0000313" key="13">
    <source>
        <dbReference type="Proteomes" id="UP001652660"/>
    </source>
</evidence>
<dbReference type="Pfam" id="PF00665">
    <property type="entry name" value="rve"/>
    <property type="match status" value="1"/>
</dbReference>
<dbReference type="CDD" id="cd09279">
    <property type="entry name" value="RNase_HI_like"/>
    <property type="match status" value="1"/>
</dbReference>
<dbReference type="InterPro" id="IPR043502">
    <property type="entry name" value="DNA/RNA_pol_sf"/>
</dbReference>
<proteinExistence type="predicted"/>
<organism evidence="13 15">
    <name type="scientific">Coffea arabica</name>
    <name type="common">Arabian coffee</name>
    <dbReference type="NCBI Taxonomy" id="13443"/>
    <lineage>
        <taxon>Eukaryota</taxon>
        <taxon>Viridiplantae</taxon>
        <taxon>Streptophyta</taxon>
        <taxon>Embryophyta</taxon>
        <taxon>Tracheophyta</taxon>
        <taxon>Spermatophyta</taxon>
        <taxon>Magnoliopsida</taxon>
        <taxon>eudicotyledons</taxon>
        <taxon>Gunneridae</taxon>
        <taxon>Pentapetalae</taxon>
        <taxon>asterids</taxon>
        <taxon>lamiids</taxon>
        <taxon>Gentianales</taxon>
        <taxon>Rubiaceae</taxon>
        <taxon>Ixoroideae</taxon>
        <taxon>Gardenieae complex</taxon>
        <taxon>Bertiereae - Coffeeae clade</taxon>
        <taxon>Coffeeae</taxon>
        <taxon>Coffea</taxon>
    </lineage>
</organism>
<keyword evidence="3" id="KW-0548">Nucleotidyltransferase</keyword>
<dbReference type="Gene3D" id="3.10.10.10">
    <property type="entry name" value="HIV Type 1 Reverse Transcriptase, subunit A, domain 1"/>
    <property type="match status" value="1"/>
</dbReference>
<dbReference type="RefSeq" id="XP_071923223.1">
    <property type="nucleotide sequence ID" value="XM_072067122.1"/>
</dbReference>
<dbReference type="PANTHER" id="PTHR48475">
    <property type="entry name" value="RIBONUCLEASE H"/>
    <property type="match status" value="1"/>
</dbReference>
<evidence type="ECO:0000256" key="4">
    <source>
        <dbReference type="ARBA" id="ARBA00022722"/>
    </source>
</evidence>
<keyword evidence="2" id="KW-0808">Transferase</keyword>
<evidence type="ECO:0000256" key="5">
    <source>
        <dbReference type="ARBA" id="ARBA00022759"/>
    </source>
</evidence>
<evidence type="ECO:0000256" key="8">
    <source>
        <dbReference type="ARBA" id="ARBA00023172"/>
    </source>
</evidence>
<dbReference type="InterPro" id="IPR000477">
    <property type="entry name" value="RT_dom"/>
</dbReference>
<dbReference type="InterPro" id="IPR002156">
    <property type="entry name" value="RNaseH_domain"/>
</dbReference>
<dbReference type="GeneID" id="140036192"/>
<dbReference type="Proteomes" id="UP001652660">
    <property type="component" value="Chromosome 10e"/>
</dbReference>
<evidence type="ECO:0000256" key="3">
    <source>
        <dbReference type="ARBA" id="ARBA00022695"/>
    </source>
</evidence>
<dbReference type="EC" id="2.7.7.49" evidence="1"/>
<evidence type="ECO:0000313" key="14">
    <source>
        <dbReference type="RefSeq" id="XP_071923223.1"/>
    </source>
</evidence>
<dbReference type="InterPro" id="IPR056647">
    <property type="entry name" value="DUF7745"/>
</dbReference>
<evidence type="ECO:0000256" key="7">
    <source>
        <dbReference type="ARBA" id="ARBA00022918"/>
    </source>
</evidence>
<dbReference type="InterPro" id="IPR005162">
    <property type="entry name" value="Retrotrans_gag_dom"/>
</dbReference>
<dbReference type="Proteomes" id="UP001652660">
    <property type="component" value="Chromosome 2e"/>
</dbReference>
<evidence type="ECO:0000259" key="11">
    <source>
        <dbReference type="PROSITE" id="PS50174"/>
    </source>
</evidence>
<keyword evidence="7" id="KW-0695">RNA-directed DNA polymerase</keyword>
<dbReference type="Pfam" id="PF17917">
    <property type="entry name" value="RT_RNaseH"/>
    <property type="match status" value="1"/>
</dbReference>
<feature type="domain" description="G-patch" evidence="11">
    <location>
        <begin position="1544"/>
        <end position="1590"/>
    </location>
</feature>
<dbReference type="Gene3D" id="3.10.20.370">
    <property type="match status" value="1"/>
</dbReference>
<evidence type="ECO:0000259" key="12">
    <source>
        <dbReference type="PROSITE" id="PS50994"/>
    </source>
</evidence>
<feature type="domain" description="Integrase catalytic" evidence="12">
    <location>
        <begin position="2479"/>
        <end position="2640"/>
    </location>
</feature>
<dbReference type="Gene3D" id="3.30.70.270">
    <property type="match status" value="1"/>
</dbReference>
<evidence type="ECO:0000256" key="10">
    <source>
        <dbReference type="SAM" id="MobiDB-lite"/>
    </source>
</evidence>
<keyword evidence="9" id="KW-0175">Coiled coil</keyword>
<dbReference type="InterPro" id="IPR036397">
    <property type="entry name" value="RNaseH_sf"/>
</dbReference>
<dbReference type="InterPro" id="IPR012337">
    <property type="entry name" value="RNaseH-like_sf"/>
</dbReference>
<sequence>MAPCRMLNQIPRELTDWKNNMTHEVKRLFKYVGHLPSLLSITPNVAIIQALLEYWDPEGSIFRFGECELTPTLEEIEGLLQIPGKGYPMIYPTNGTREQFYRFLGLRQVSMNQHPDARSCPLEFLYERFGERGSYEQYRTDFFISKEQWVEKRVQAFGLALINLLLFPQKHGKITFFTINMVQSLFSGINGMTPTLVPVIIADIFMAATECQKKRGFFYGSNLILQMWAMEHLAKRTLNPLGSCLPAENWIESHRERVKKYYRIASPTQFIQEFDNLTPEKIQWVLDWTKVRDPVFTTTQHSFIPLAGTNGLVAYIPQRVMRQFGYPQRIPMIQGLENIRLNTVAESRSMVLEAWGNLLSLESLHLDQVNKLEPKVISEYNEWIKLTIEQARKKSQSAPVSPEEQIDKLKKELEDYQLQLIVADHALEDARAQLKWETRKTEKLERALDAFDKIREGIRKLSIGRSKESQRTSLARHEDFVKMVNRTINEAIFFTIATQRSPIITRSRSRALRQPVNMSSMPEASERSAMVTSPDFTALGAQLSEVLDKFNDLSVEMAAQRLVIDQLVTSNSGGGVPNDREPVDTHPHAQDNQPPHTSNAQTTFLPSFANPLENTFTQLNSDLSYTHPNYILINPTSNQIPQTHPQTNLNVPPNPQEPHHHVAAPFVLDTAAQGKAAVEEQPVPIDKDLLRRLDRFDDFMKKNQGLSRHSGLDYDELCLFPDIQLPLGFKTPKFSKYDGTGNPKTHLKMFANKLGKPVDDENLPMRLFPESLEGDALDWYSNLKSGEVKTWLDLSTAFVKQYEFNCELAPTRTTLEGTKRKPSEDHKTYAKRWRKLAAKVEPPMTEEEIVRTFIKAHDPPYFEEIFRMTGSSFAAIINKLEEYDEFVKAGKIVNVSALKLQLDALQNQSNIGKKSQFKKKEGETAFIWDQGPSFRPKNHPIYSVPYQYYTNAQPVYHATTQLHHSRPSHLNTSPLPPTPQPIFQNHSRPNYYPRPTLQNNNPSQNPFQTREVQNQRQFRTFTNLGRPIDQLYEQLRAAGKISTVPPKLYPRGPPDSYDPQAICAYHSGSPGHTTGNCWALKHKIQDMIDSGDIVLRRKGEQGPNVSKNPLPEHGNTVGVIIADEDCVDPTQYIVDETEVFGVMEADHARMRKLSPVEKSMTKDNVEGNLKSFVFEKEEPFIAEGGVSEVNKVPFILDLPSFEWDVSEPVILEFPEQMPVNNLQEIPWNYEEPSLLIGDKKCLKEEVPTIARFEKVAKNSEIGVQFKAKDNSSTPKPLVSEKEAVDFLKMLKRSEYKTVEQLDRMSTQISFLNLLLTSELHREALLKILNEAQVPKDIPVDKFSNIVGNVLAANHIAFSDDDLTVEGIGHNRALYISVRCNGKLLPRVLVDNGSALNICPWNTLTKLGFLDIKLRPSATVVRGFDSSKRESMGEVDLVLEIGPAQFQVTCQVMDFSGVYNILLGRPWIHASNSVPSSLHQILRFIANDQLITVFAEDDCTMIVDAKFNGENRQRNPISAHHVADIVSVGWASRDKSLTHSDLPEASIMMAREMIRGGYEIGKGLGRELQGILEPIEIPTQKDTFGLGFHPTAKDRKEMQARKQAEKKGKQTALNIPPLYHTFPRPSEVIMPETKNFVEEIEVDLSQLFVGAIDEEEPSENLEFLPIIEGAIQNWTADYFPSRREFRWPQIKPFDPLDVTILEFDGCNLDISHELEIMQSEIQNESDNEEEFESVSRDLIQYEEKSKPNLEETEIINIGTKTEVKEVKVSIHLNKKQKEEMIEFLMLFQDVFAWSYDDMPGISTDIVVHRLPIDPNFLPVKQKPRKFKPEMSLKIKEQVVKQLNAKIIMVSHYPTWLSNPVPVPKKSGEVRVCVDYRDLNKASPKDDFPLPNIHILLDNTAGHEIESFGDCFAGYHQILMAEEDREKTSFITPWGTFCYRVMPFGLKNAGATYQRTMTTLFHDMIHKEMEVYVDDIIIKSKKVDDHLVDLKKLFERLRKYNLKLNPAKCAFGAPADCQQAFDKIKNYLLNPPVLVPPQPGRPLIMYLSVLDEAVGCVLGQHDESGRKEQAIYYLSKKFTAYEANYSFLERSCCALAWAAQKLRHYLLGYTTYLISRSDPLKYLLEKSMPTGRMAKWQMILSEFDIVFTTQKAVKGQVIADHLAENPRDDDYQPLHTYFPDEEILFVGAVEDMSEQYPGWRLFFDGASNSFGAGIGAVLVSPEGKHYPATAKLRFPCTNNMAEYEACIFGLKMALDMEIKDLIAFSDSDLLVHQTLKQWVTRDSKIMLYHCNLLSLASKFRNLELRHIPRTRNAFADALATLSSMIQHPDELVIEPIQIQLQNRPAHCLVTERVTDGRSWYKDIKEFMKTGSYPPDTDSVAKIFLRRMSSRFFLNGEVLYKKTSDLGLLRCINEEEADYMMKEVHSGVCGPHMNGHLLAKKIMRTGYFWLTMEHDCVDFVRKCVKCQMHGDIIRAPPTELHSMTAPWPCSIWGMDVIGTIDPSASNGHRFILVAIEYFTKWVEAASYKHVTKKVVSDFLRNNIICRFGVPETLITDNAKNLNNDMVDGLCEQFKIKHRNSAIYRPQMNGAVEAANKNLKKIIRKMTEAHRDWHEKLPYALMAYRTTIRTSTGATPFSLMYGMEAVLPAEVEIPSLRILMEAQIEEAEWVRERQEQLSLIDEKRLNAVCHGQCYQQRMARAYNKKVKPRLFEVGDKVLKRILPMQDEAKGKFAPNWQGPFIVKKVLSGGALILMEMDGQIFPQPINADMCKKFFI</sequence>
<dbReference type="Pfam" id="PF24924">
    <property type="entry name" value="DUF7745"/>
    <property type="match status" value="1"/>
</dbReference>
<keyword evidence="4" id="KW-0540">Nuclease</keyword>
<feature type="coiled-coil region" evidence="9">
    <location>
        <begin position="406"/>
        <end position="447"/>
    </location>
</feature>
<dbReference type="CDD" id="cd00303">
    <property type="entry name" value="retropepsin_like"/>
    <property type="match status" value="1"/>
</dbReference>
<dbReference type="Gene3D" id="3.30.420.10">
    <property type="entry name" value="Ribonuclease H-like superfamily/Ribonuclease H"/>
    <property type="match status" value="2"/>
</dbReference>